<dbReference type="EMBL" id="PYAV01000011">
    <property type="protein sequence ID" value="PSL43254.1"/>
    <property type="molecule type" value="Genomic_DNA"/>
</dbReference>
<evidence type="ECO:0000256" key="4">
    <source>
        <dbReference type="ARBA" id="ARBA00022801"/>
    </source>
</evidence>
<keyword evidence="3 7" id="KW-0479">Metal-binding</keyword>
<feature type="binding site" evidence="7">
    <location>
        <position position="128"/>
    </location>
    <ligand>
        <name>substrate</name>
    </ligand>
</feature>
<dbReference type="EC" id="3.6.1.1" evidence="7"/>
<evidence type="ECO:0000313" key="9">
    <source>
        <dbReference type="Proteomes" id="UP000242310"/>
    </source>
</evidence>
<sequence>MGSSVSVFVEIPYGSSNKYEFDIEKNSFKLDRVLYSPMYYPAEYGEIPQTLAEDGDPLDALVLVTHPTFSGCIIDTRIIGALTMADEKGKDDKLIGVPVNDPRFANVNSLKDISPHILEEIKHFFETYKDLEKKQVKIDKWEDKSSALKILDRAVQNYGKS</sequence>
<feature type="binding site" evidence="7">
    <location>
        <position position="91"/>
    </location>
    <ligand>
        <name>Mg(2+)</name>
        <dbReference type="ChEBI" id="CHEBI:18420"/>
        <label>1</label>
    </ligand>
</feature>
<feature type="binding site" evidence="7">
    <location>
        <position position="18"/>
    </location>
    <ligand>
        <name>substrate</name>
    </ligand>
</feature>
<gene>
    <name evidence="7" type="primary">ppa</name>
    <name evidence="8" type="ORF">B0H94_11178</name>
</gene>
<comment type="cofactor">
    <cofactor evidence="1 7">
        <name>Mg(2+)</name>
        <dbReference type="ChEBI" id="CHEBI:18420"/>
    </cofactor>
</comment>
<feature type="binding site" evidence="7">
    <location>
        <position position="32"/>
    </location>
    <ligand>
        <name>substrate</name>
    </ligand>
</feature>
<dbReference type="InterPro" id="IPR036649">
    <property type="entry name" value="Pyrophosphatase_sf"/>
</dbReference>
<evidence type="ECO:0000256" key="6">
    <source>
        <dbReference type="ARBA" id="ARBA00047820"/>
    </source>
</evidence>
<accession>A0A2P8HAL6</accession>
<organism evidence="8 9">
    <name type="scientific">Salsuginibacillus halophilus</name>
    <dbReference type="NCBI Taxonomy" id="517424"/>
    <lineage>
        <taxon>Bacteria</taxon>
        <taxon>Bacillati</taxon>
        <taxon>Bacillota</taxon>
        <taxon>Bacilli</taxon>
        <taxon>Bacillales</taxon>
        <taxon>Bacillaceae</taxon>
        <taxon>Salsuginibacillus</taxon>
    </lineage>
</organism>
<evidence type="ECO:0000256" key="2">
    <source>
        <dbReference type="ARBA" id="ARBA00022490"/>
    </source>
</evidence>
<comment type="function">
    <text evidence="7">Catalyzes the hydrolysis of inorganic pyrophosphate (PPi) forming two phosphate ions.</text>
</comment>
<dbReference type="PROSITE" id="PS00387">
    <property type="entry name" value="PPASE"/>
    <property type="match status" value="1"/>
</dbReference>
<dbReference type="PANTHER" id="PTHR10286">
    <property type="entry name" value="INORGANIC PYROPHOSPHATASE"/>
    <property type="match status" value="1"/>
</dbReference>
<keyword evidence="2 7" id="KW-0963">Cytoplasm</keyword>
<keyword evidence="4 7" id="KW-0378">Hydrolase</keyword>
<protein>
    <recommendedName>
        <fullName evidence="7">Inorganic pyrophosphatase</fullName>
        <ecNumber evidence="7">3.6.1.1</ecNumber>
    </recommendedName>
    <alternativeName>
        <fullName evidence="7">Pyrophosphate phospho-hydrolase</fullName>
        <shortName evidence="7">PPase</shortName>
    </alternativeName>
</protein>
<dbReference type="Gene3D" id="3.90.80.10">
    <property type="entry name" value="Inorganic pyrophosphatase"/>
    <property type="match status" value="1"/>
</dbReference>
<proteinExistence type="inferred from homology"/>
<evidence type="ECO:0000313" key="8">
    <source>
        <dbReference type="EMBL" id="PSL43254.1"/>
    </source>
</evidence>
<dbReference type="Proteomes" id="UP000242310">
    <property type="component" value="Unassembled WGS sequence"/>
</dbReference>
<feature type="binding site" evidence="7">
    <location>
        <position position="59"/>
    </location>
    <ligand>
        <name>Mg(2+)</name>
        <dbReference type="ChEBI" id="CHEBI:18420"/>
        <label>1</label>
    </ligand>
</feature>
<dbReference type="GO" id="GO:0000287">
    <property type="term" value="F:magnesium ion binding"/>
    <property type="evidence" value="ECO:0007669"/>
    <property type="project" value="UniProtKB-UniRule"/>
</dbReference>
<evidence type="ECO:0000256" key="5">
    <source>
        <dbReference type="ARBA" id="ARBA00022842"/>
    </source>
</evidence>
<dbReference type="InterPro" id="IPR008162">
    <property type="entry name" value="Pyrophosphatase"/>
</dbReference>
<feature type="binding site" evidence="7">
    <location>
        <position position="54"/>
    </location>
    <ligand>
        <name>Mg(2+)</name>
        <dbReference type="ChEBI" id="CHEBI:18420"/>
        <label>1</label>
    </ligand>
</feature>
<comment type="catalytic activity">
    <reaction evidence="6 7">
        <text>diphosphate + H2O = 2 phosphate + H(+)</text>
        <dbReference type="Rhea" id="RHEA:24576"/>
        <dbReference type="ChEBI" id="CHEBI:15377"/>
        <dbReference type="ChEBI" id="CHEBI:15378"/>
        <dbReference type="ChEBI" id="CHEBI:33019"/>
        <dbReference type="ChEBI" id="CHEBI:43474"/>
        <dbReference type="EC" id="3.6.1.1"/>
    </reaction>
</comment>
<evidence type="ECO:0000256" key="7">
    <source>
        <dbReference type="HAMAP-Rule" id="MF_00209"/>
    </source>
</evidence>
<name>A0A2P8HAL6_9BACI</name>
<feature type="binding site" evidence="7">
    <location>
        <position position="44"/>
    </location>
    <ligand>
        <name>substrate</name>
    </ligand>
</feature>
<reference evidence="8 9" key="1">
    <citation type="submission" date="2018-03" db="EMBL/GenBank/DDBJ databases">
        <title>Genomic Encyclopedia of Type Strains, Phase III (KMG-III): the genomes of soil and plant-associated and newly described type strains.</title>
        <authorList>
            <person name="Whitman W."/>
        </authorList>
    </citation>
    <scope>NUCLEOTIDE SEQUENCE [LARGE SCALE GENOMIC DNA]</scope>
    <source>
        <strain evidence="8 9">CGMCC 1.07653</strain>
    </source>
</reference>
<keyword evidence="9" id="KW-1185">Reference proteome</keyword>
<comment type="similarity">
    <text evidence="7">Belongs to the PPase family.</text>
</comment>
<dbReference type="SUPFAM" id="SSF50324">
    <property type="entry name" value="Inorganic pyrophosphatase"/>
    <property type="match status" value="1"/>
</dbReference>
<evidence type="ECO:0000256" key="1">
    <source>
        <dbReference type="ARBA" id="ARBA00001946"/>
    </source>
</evidence>
<dbReference type="GO" id="GO:0004427">
    <property type="term" value="F:inorganic diphosphate phosphatase activity"/>
    <property type="evidence" value="ECO:0007669"/>
    <property type="project" value="UniProtKB-UniRule"/>
</dbReference>
<comment type="subunit">
    <text evidence="7">Homohexamer.</text>
</comment>
<dbReference type="AlphaFoldDB" id="A0A2P8HAL6"/>
<feature type="binding site" evidence="7">
    <location>
        <position position="59"/>
    </location>
    <ligand>
        <name>Mg(2+)</name>
        <dbReference type="ChEBI" id="CHEBI:18420"/>
        <label>2</label>
    </ligand>
</feature>
<dbReference type="FunFam" id="3.90.80.10:FF:000003">
    <property type="entry name" value="Inorganic pyrophosphatase"/>
    <property type="match status" value="1"/>
</dbReference>
<dbReference type="Pfam" id="PF00719">
    <property type="entry name" value="Pyrophosphatase"/>
    <property type="match status" value="1"/>
</dbReference>
<evidence type="ECO:0000256" key="3">
    <source>
        <dbReference type="ARBA" id="ARBA00022723"/>
    </source>
</evidence>
<dbReference type="GO" id="GO:0006796">
    <property type="term" value="P:phosphate-containing compound metabolic process"/>
    <property type="evidence" value="ECO:0007669"/>
    <property type="project" value="InterPro"/>
</dbReference>
<comment type="subcellular location">
    <subcellularLocation>
        <location evidence="7">Cytoplasm</location>
    </subcellularLocation>
</comment>
<dbReference type="GO" id="GO:0005737">
    <property type="term" value="C:cytoplasm"/>
    <property type="evidence" value="ECO:0007669"/>
    <property type="project" value="UniProtKB-SubCell"/>
</dbReference>
<dbReference type="OrthoDB" id="5187599at2"/>
<dbReference type="HAMAP" id="MF_00209">
    <property type="entry name" value="Inorganic_PPase"/>
    <property type="match status" value="1"/>
</dbReference>
<comment type="caution">
    <text evidence="8">The sequence shown here is derived from an EMBL/GenBank/DDBJ whole genome shotgun (WGS) entry which is preliminary data.</text>
</comment>
<dbReference type="CDD" id="cd00412">
    <property type="entry name" value="pyrophosphatase"/>
    <property type="match status" value="1"/>
</dbReference>
<dbReference type="RefSeq" id="WP_106589394.1">
    <property type="nucleotide sequence ID" value="NZ_PYAV01000011.1"/>
</dbReference>
<keyword evidence="5 7" id="KW-0460">Magnesium</keyword>